<dbReference type="InterPro" id="IPR021858">
    <property type="entry name" value="Fun_TF"/>
</dbReference>
<name>A0A0B4FTU1_METAF</name>
<proteinExistence type="predicted"/>
<dbReference type="AlphaFoldDB" id="A0A0B4FTU1"/>
<evidence type="ECO:0000313" key="2">
    <source>
        <dbReference type="EMBL" id="KID59664.1"/>
    </source>
</evidence>
<sequence length="399" mass="44045">MPVNMKTDWFEFASTDDALLHAFLIMSALHICILRGRTSSVDAFRHQTKLVKLLNDRLSDPILSCLDSTILVISCLALIEILNASPLAAAAHIEALGQLITRRGGLMKLGLNGTVRRKALWADLGNAIAQQIKPRFPYSSDISPITLPPDSIQPTVDTSPGSIYVEVSNLEAQASGPSDLCAIIRDLQYLCLVINSANRTDITQIDRLVLSDHFYDVERRAYDLLLTQDVYSHNGLLSVAMDDALTDLSSALYMGCCLAAIIYSCLALREIPPQAGVFNQLVTNLARVAQKIDVSQAYCRYPKTLLWVLGTGGAAAQGRTERMQFVKLLDHLLQEPWMHNCDAMRDEVQYAIHVTPVYLAALIDFWDDIEEMQNMRDVAEAGECLGAADVATQAEYTNN</sequence>
<keyword evidence="1" id="KW-0539">Nucleus</keyword>
<organism evidence="2 3">
    <name type="scientific">Metarhizium anisopliae (strain ARSEF 549)</name>
    <dbReference type="NCBI Taxonomy" id="3151832"/>
    <lineage>
        <taxon>Eukaryota</taxon>
        <taxon>Fungi</taxon>
        <taxon>Dikarya</taxon>
        <taxon>Ascomycota</taxon>
        <taxon>Pezizomycotina</taxon>
        <taxon>Sordariomycetes</taxon>
        <taxon>Hypocreomycetidae</taxon>
        <taxon>Hypocreales</taxon>
        <taxon>Clavicipitaceae</taxon>
        <taxon>Metarhizium</taxon>
    </lineage>
</organism>
<protein>
    <recommendedName>
        <fullName evidence="4">Transcription factor domain-containing protein</fullName>
    </recommendedName>
</protein>
<dbReference type="Pfam" id="PF11951">
    <property type="entry name" value="Fungal_trans_2"/>
    <property type="match status" value="1"/>
</dbReference>
<feature type="non-terminal residue" evidence="2">
    <location>
        <position position="1"/>
    </location>
</feature>
<evidence type="ECO:0008006" key="4">
    <source>
        <dbReference type="Google" id="ProtNLM"/>
    </source>
</evidence>
<accession>A0A0B4FTU1</accession>
<dbReference type="EMBL" id="AZNF01000025">
    <property type="protein sequence ID" value="KID59664.1"/>
    <property type="molecule type" value="Genomic_DNA"/>
</dbReference>
<evidence type="ECO:0000313" key="3">
    <source>
        <dbReference type="Proteomes" id="UP000031186"/>
    </source>
</evidence>
<evidence type="ECO:0000256" key="1">
    <source>
        <dbReference type="ARBA" id="ARBA00023242"/>
    </source>
</evidence>
<dbReference type="Proteomes" id="UP000031186">
    <property type="component" value="Unassembled WGS sequence"/>
</dbReference>
<dbReference type="HOGENOM" id="CLU_726006_0_0_1"/>
<gene>
    <name evidence="2" type="ORF">MAN_10470</name>
</gene>
<comment type="caution">
    <text evidence="2">The sequence shown here is derived from an EMBL/GenBank/DDBJ whole genome shotgun (WGS) entry which is preliminary data.</text>
</comment>
<keyword evidence="3" id="KW-1185">Reference proteome</keyword>
<reference evidence="2 3" key="1">
    <citation type="journal article" date="2014" name="Proc. Natl. Acad. Sci. U.S.A.">
        <title>Trajectory and genomic determinants of fungal-pathogen speciation and host adaptation.</title>
        <authorList>
            <person name="Hu X."/>
            <person name="Xiao G."/>
            <person name="Zheng P."/>
            <person name="Shang Y."/>
            <person name="Su Y."/>
            <person name="Zhang X."/>
            <person name="Liu X."/>
            <person name="Zhan S."/>
            <person name="St Leger R.J."/>
            <person name="Wang C."/>
        </authorList>
    </citation>
    <scope>NUCLEOTIDE SEQUENCE [LARGE SCALE GENOMIC DNA]</scope>
    <source>
        <strain evidence="2 3">ARSEF 549</strain>
    </source>
</reference>
<dbReference type="VEuPathDB" id="FungiDB:MAN_10470"/>
<dbReference type="PANTHER" id="PTHR37540">
    <property type="entry name" value="TRANSCRIPTION FACTOR (ACR-2), PUTATIVE-RELATED-RELATED"/>
    <property type="match status" value="1"/>
</dbReference>
<dbReference type="PANTHER" id="PTHR37540:SF5">
    <property type="entry name" value="TRANSCRIPTION FACTOR DOMAIN-CONTAINING PROTEIN"/>
    <property type="match status" value="1"/>
</dbReference>